<name>A0A5C7VRR0_9PROT</name>
<dbReference type="AlphaFoldDB" id="A0A5C7VRR0"/>
<dbReference type="PROSITE" id="PS51257">
    <property type="entry name" value="PROKAR_LIPOPROTEIN"/>
    <property type="match status" value="1"/>
</dbReference>
<accession>A0A5C7VRR0</accession>
<evidence type="ECO:0000256" key="2">
    <source>
        <dbReference type="SAM" id="SignalP"/>
    </source>
</evidence>
<proteinExistence type="predicted"/>
<reference evidence="3 4" key="1">
    <citation type="submission" date="2018-09" db="EMBL/GenBank/DDBJ databases">
        <title>Metagenome Assembled Genomes from an Advanced Water Purification Facility.</title>
        <authorList>
            <person name="Stamps B.W."/>
            <person name="Spear J.R."/>
        </authorList>
    </citation>
    <scope>NUCLEOTIDE SEQUENCE [LARGE SCALE GENOMIC DNA]</scope>
    <source>
        <strain evidence="3">Bin_54_1</strain>
    </source>
</reference>
<evidence type="ECO:0000256" key="1">
    <source>
        <dbReference type="SAM" id="MobiDB-lite"/>
    </source>
</evidence>
<feature type="chain" id="PRO_5022775601" description="Lipoprotein" evidence="2">
    <location>
        <begin position="19"/>
        <end position="462"/>
    </location>
</feature>
<sequence length="462" mass="51040">MKMSFFILISVVMLTGCASFIHTTKADKDTLNAGISYYLPKRQHQLIVTAEHLDAAKTKTEYEKILTAHSLLAIETNKLEVQWKSLDSTAKNTPKGEAKDEATKEAQKAEGALKASKDSLKILEQALNKALKKYQLAIKPEVTPNQCDYYVTMNIQPLDLEPDTRHPFLLSVRHSPLRDDDLNIKTTASGLLMSSNVTTTDRTGDIIVEIAKAVGMIMGLPGAPSDVTQQALAEKMAKPKPKDCFPTVLTHNEIVDFAKKDSIEINFKDEYGVSLSQLNETQKYNISNLENFSVVLRDVDKESPHITKLETIYNDSNSKISWNETCELPDYKTSADCGRKNGILYRRDVPYTVELQSKPKNTSIATQQIFMPNLSPISLIPAEALQLVTAKNNMGFENGMLVSYETNQPSQVLALVSLPARVLEGYFGALTKIIKLKVDYKSAASSSAPATEAITSGTTPKD</sequence>
<feature type="region of interest" description="Disordered" evidence="1">
    <location>
        <begin position="90"/>
        <end position="110"/>
    </location>
</feature>
<evidence type="ECO:0008006" key="5">
    <source>
        <dbReference type="Google" id="ProtNLM"/>
    </source>
</evidence>
<keyword evidence="2" id="KW-0732">Signal</keyword>
<protein>
    <recommendedName>
        <fullName evidence="5">Lipoprotein</fullName>
    </recommendedName>
</protein>
<comment type="caution">
    <text evidence="3">The sequence shown here is derived from an EMBL/GenBank/DDBJ whole genome shotgun (WGS) entry which is preliminary data.</text>
</comment>
<dbReference type="EMBL" id="SSFX01000083">
    <property type="protein sequence ID" value="TXI27172.1"/>
    <property type="molecule type" value="Genomic_DNA"/>
</dbReference>
<feature type="signal peptide" evidence="2">
    <location>
        <begin position="1"/>
        <end position="18"/>
    </location>
</feature>
<feature type="compositionally biased region" description="Basic and acidic residues" evidence="1">
    <location>
        <begin position="94"/>
        <end position="108"/>
    </location>
</feature>
<dbReference type="Proteomes" id="UP000321055">
    <property type="component" value="Unassembled WGS sequence"/>
</dbReference>
<evidence type="ECO:0000313" key="4">
    <source>
        <dbReference type="Proteomes" id="UP000321055"/>
    </source>
</evidence>
<organism evidence="3 4">
    <name type="scientific">Nitrosomonas oligotropha</name>
    <dbReference type="NCBI Taxonomy" id="42354"/>
    <lineage>
        <taxon>Bacteria</taxon>
        <taxon>Pseudomonadati</taxon>
        <taxon>Pseudomonadota</taxon>
        <taxon>Betaproteobacteria</taxon>
        <taxon>Nitrosomonadales</taxon>
        <taxon>Nitrosomonadaceae</taxon>
        <taxon>Nitrosomonas</taxon>
    </lineage>
</organism>
<gene>
    <name evidence="3" type="ORF">E6Q60_10495</name>
</gene>
<evidence type="ECO:0000313" key="3">
    <source>
        <dbReference type="EMBL" id="TXI27172.1"/>
    </source>
</evidence>